<dbReference type="InterPro" id="IPR029028">
    <property type="entry name" value="Alpha/beta_knot_MTases"/>
</dbReference>
<evidence type="ECO:0000256" key="9">
    <source>
        <dbReference type="ARBA" id="ARBA00022679"/>
    </source>
</evidence>
<accession>A0A1G2K9G2</accession>
<evidence type="ECO:0000256" key="5">
    <source>
        <dbReference type="ARBA" id="ARBA00012807"/>
    </source>
</evidence>
<dbReference type="Proteomes" id="UP000178574">
    <property type="component" value="Unassembled WGS sequence"/>
</dbReference>
<evidence type="ECO:0000256" key="7">
    <source>
        <dbReference type="ARBA" id="ARBA00022490"/>
    </source>
</evidence>
<evidence type="ECO:0000256" key="8">
    <source>
        <dbReference type="ARBA" id="ARBA00022603"/>
    </source>
</evidence>
<organism evidence="19 20">
    <name type="scientific">Candidatus Sungbacteria bacterium RIFCSPHIGHO2_01_FULL_50_25</name>
    <dbReference type="NCBI Taxonomy" id="1802265"/>
    <lineage>
        <taxon>Bacteria</taxon>
        <taxon>Candidatus Sungiibacteriota</taxon>
    </lineage>
</organism>
<dbReference type="InterPro" id="IPR016009">
    <property type="entry name" value="tRNA_MeTrfase_TRMD/TRM10"/>
</dbReference>
<evidence type="ECO:0000256" key="11">
    <source>
        <dbReference type="ARBA" id="ARBA00022694"/>
    </source>
</evidence>
<dbReference type="AlphaFoldDB" id="A0A1G2K9G2"/>
<evidence type="ECO:0000256" key="14">
    <source>
        <dbReference type="ARBA" id="ARBA00047783"/>
    </source>
</evidence>
<dbReference type="EC" id="2.1.1.228" evidence="5 15"/>
<keyword evidence="11 15" id="KW-0819">tRNA processing</keyword>
<gene>
    <name evidence="15" type="primary">trmD</name>
    <name evidence="19" type="ORF">A2847_01330</name>
</gene>
<feature type="binding site" evidence="15 16">
    <location>
        <position position="117"/>
    </location>
    <ligand>
        <name>S-adenosyl-L-methionine</name>
        <dbReference type="ChEBI" id="CHEBI:59789"/>
    </ligand>
</feature>
<dbReference type="NCBIfam" id="NF000648">
    <property type="entry name" value="PRK00026.1"/>
    <property type="match status" value="1"/>
</dbReference>
<keyword evidence="10 15" id="KW-0949">S-adenosyl-L-methionine</keyword>
<dbReference type="EMBL" id="MHQD01000022">
    <property type="protein sequence ID" value="OGZ96057.1"/>
    <property type="molecule type" value="Genomic_DNA"/>
</dbReference>
<comment type="subunit">
    <text evidence="4 15 17">Homodimer.</text>
</comment>
<keyword evidence="9 15" id="KW-0808">Transferase</keyword>
<proteinExistence type="inferred from homology"/>
<comment type="subcellular location">
    <subcellularLocation>
        <location evidence="2 15 17">Cytoplasm</location>
    </subcellularLocation>
</comment>
<dbReference type="Gene3D" id="3.40.1280.10">
    <property type="match status" value="1"/>
</dbReference>
<comment type="function">
    <text evidence="1 15 17">Specifically methylates guanosine-37 in various tRNAs.</text>
</comment>
<evidence type="ECO:0000256" key="17">
    <source>
        <dbReference type="RuleBase" id="RU003464"/>
    </source>
</evidence>
<dbReference type="InterPro" id="IPR002649">
    <property type="entry name" value="tRNA_m1G_MeTrfase_TrmD"/>
</dbReference>
<evidence type="ECO:0000313" key="20">
    <source>
        <dbReference type="Proteomes" id="UP000178574"/>
    </source>
</evidence>
<protein>
    <recommendedName>
        <fullName evidence="6 15">tRNA (guanine-N(1)-)-methyltransferase</fullName>
        <ecNumber evidence="5 15">2.1.1.228</ecNumber>
    </recommendedName>
    <alternativeName>
        <fullName evidence="12 15">M1G-methyltransferase</fullName>
    </alternativeName>
    <alternativeName>
        <fullName evidence="13 15">tRNA [GM37] methyltransferase</fullName>
    </alternativeName>
</protein>
<dbReference type="Gene3D" id="1.10.1270.20">
    <property type="entry name" value="tRNA(m1g37)methyltransferase, domain 2"/>
    <property type="match status" value="1"/>
</dbReference>
<evidence type="ECO:0000256" key="1">
    <source>
        <dbReference type="ARBA" id="ARBA00002634"/>
    </source>
</evidence>
<dbReference type="PANTHER" id="PTHR46417:SF1">
    <property type="entry name" value="TRNA (GUANINE-N(1)-)-METHYLTRANSFERASE"/>
    <property type="match status" value="1"/>
</dbReference>
<evidence type="ECO:0000256" key="4">
    <source>
        <dbReference type="ARBA" id="ARBA00011738"/>
    </source>
</evidence>
<dbReference type="Pfam" id="PF01746">
    <property type="entry name" value="tRNA_m1G_MT"/>
    <property type="match status" value="1"/>
</dbReference>
<evidence type="ECO:0000259" key="18">
    <source>
        <dbReference type="Pfam" id="PF01746"/>
    </source>
</evidence>
<dbReference type="InterPro" id="IPR023148">
    <property type="entry name" value="tRNA_m1G_MeTrfase_C_sf"/>
</dbReference>
<evidence type="ECO:0000256" key="16">
    <source>
        <dbReference type="PIRSR" id="PIRSR000386-1"/>
    </source>
</evidence>
<keyword evidence="8 15" id="KW-0489">Methyltransferase</keyword>
<comment type="caution">
    <text evidence="15">Lacks conserved residue(s) required for the propagation of feature annotation.</text>
</comment>
<name>A0A1G2K9G2_9BACT</name>
<dbReference type="HAMAP" id="MF_00605">
    <property type="entry name" value="TrmD"/>
    <property type="match status" value="1"/>
</dbReference>
<comment type="catalytic activity">
    <reaction evidence="14 15 17">
        <text>guanosine(37) in tRNA + S-adenosyl-L-methionine = N(1)-methylguanosine(37) in tRNA + S-adenosyl-L-homocysteine + H(+)</text>
        <dbReference type="Rhea" id="RHEA:36899"/>
        <dbReference type="Rhea" id="RHEA-COMP:10145"/>
        <dbReference type="Rhea" id="RHEA-COMP:10147"/>
        <dbReference type="ChEBI" id="CHEBI:15378"/>
        <dbReference type="ChEBI" id="CHEBI:57856"/>
        <dbReference type="ChEBI" id="CHEBI:59789"/>
        <dbReference type="ChEBI" id="CHEBI:73542"/>
        <dbReference type="ChEBI" id="CHEBI:74269"/>
        <dbReference type="EC" id="2.1.1.228"/>
    </reaction>
</comment>
<reference evidence="19 20" key="1">
    <citation type="journal article" date="2016" name="Nat. Commun.">
        <title>Thousands of microbial genomes shed light on interconnected biogeochemical processes in an aquifer system.</title>
        <authorList>
            <person name="Anantharaman K."/>
            <person name="Brown C.T."/>
            <person name="Hug L.A."/>
            <person name="Sharon I."/>
            <person name="Castelle C.J."/>
            <person name="Probst A.J."/>
            <person name="Thomas B.C."/>
            <person name="Singh A."/>
            <person name="Wilkins M.J."/>
            <person name="Karaoz U."/>
            <person name="Brodie E.L."/>
            <person name="Williams K.H."/>
            <person name="Hubbard S.S."/>
            <person name="Banfield J.F."/>
        </authorList>
    </citation>
    <scope>NUCLEOTIDE SEQUENCE [LARGE SCALE GENOMIC DNA]</scope>
</reference>
<evidence type="ECO:0000256" key="13">
    <source>
        <dbReference type="ARBA" id="ARBA00033392"/>
    </source>
</evidence>
<feature type="domain" description="tRNA methyltransferase TRMD/TRM10-type" evidence="18">
    <location>
        <begin position="3"/>
        <end position="225"/>
    </location>
</feature>
<keyword evidence="7 15" id="KW-0963">Cytoplasm</keyword>
<dbReference type="GO" id="GO:0052906">
    <property type="term" value="F:tRNA (guanine(37)-N1)-methyltransferase activity"/>
    <property type="evidence" value="ECO:0007669"/>
    <property type="project" value="UniProtKB-UniRule"/>
</dbReference>
<comment type="similarity">
    <text evidence="3 15 17">Belongs to the RNA methyltransferase TrmD family.</text>
</comment>
<dbReference type="GO" id="GO:0002939">
    <property type="term" value="P:tRNA N1-guanine methylation"/>
    <property type="evidence" value="ECO:0007669"/>
    <property type="project" value="TreeGrafter"/>
</dbReference>
<evidence type="ECO:0000256" key="3">
    <source>
        <dbReference type="ARBA" id="ARBA00007630"/>
    </source>
</evidence>
<dbReference type="NCBIfam" id="TIGR00088">
    <property type="entry name" value="trmD"/>
    <property type="match status" value="1"/>
</dbReference>
<evidence type="ECO:0000313" key="19">
    <source>
        <dbReference type="EMBL" id="OGZ96057.1"/>
    </source>
</evidence>
<evidence type="ECO:0000256" key="12">
    <source>
        <dbReference type="ARBA" id="ARBA00029736"/>
    </source>
</evidence>
<sequence>MSIRFDIITIFPSTFSSYLGESMMKRARAKRVIDVRVHDLREFSRDKHKKVDDRPYGGGPGMVVKLEPLVRAISSLKLKMKSEKVKVILFSAAGKQFNSKMASDWAKKYDRIVMIAGHYEGVDERVKKVIENLKFKIENLSIGPYILTGGELPALVVIDAVSRHIPGFLGKAESLEEKRHGVGVPAYTRPEVFRWRKKRYAVPKFLLSGDHARIESWRSSRARKRL</sequence>
<evidence type="ECO:0000256" key="10">
    <source>
        <dbReference type="ARBA" id="ARBA00022691"/>
    </source>
</evidence>
<dbReference type="InterPro" id="IPR029026">
    <property type="entry name" value="tRNA_m1G_MTases_N"/>
</dbReference>
<evidence type="ECO:0000256" key="15">
    <source>
        <dbReference type="HAMAP-Rule" id="MF_00605"/>
    </source>
</evidence>
<dbReference type="PIRSF" id="PIRSF000386">
    <property type="entry name" value="tRNA_mtase"/>
    <property type="match status" value="1"/>
</dbReference>
<evidence type="ECO:0000256" key="6">
    <source>
        <dbReference type="ARBA" id="ARBA00014679"/>
    </source>
</evidence>
<evidence type="ECO:0000256" key="2">
    <source>
        <dbReference type="ARBA" id="ARBA00004496"/>
    </source>
</evidence>
<dbReference type="PANTHER" id="PTHR46417">
    <property type="entry name" value="TRNA (GUANINE-N(1)-)-METHYLTRANSFERASE"/>
    <property type="match status" value="1"/>
</dbReference>
<dbReference type="GO" id="GO:0005829">
    <property type="term" value="C:cytosol"/>
    <property type="evidence" value="ECO:0007669"/>
    <property type="project" value="TreeGrafter"/>
</dbReference>
<comment type="caution">
    <text evidence="19">The sequence shown here is derived from an EMBL/GenBank/DDBJ whole genome shotgun (WGS) entry which is preliminary data.</text>
</comment>
<dbReference type="SUPFAM" id="SSF75217">
    <property type="entry name" value="alpha/beta knot"/>
    <property type="match status" value="1"/>
</dbReference>